<feature type="transmembrane region" description="Helical" evidence="1">
    <location>
        <begin position="6"/>
        <end position="28"/>
    </location>
</feature>
<evidence type="ECO:0000313" key="2">
    <source>
        <dbReference type="EMBL" id="MCV9888461.1"/>
    </source>
</evidence>
<keyword evidence="1" id="KW-0472">Membrane</keyword>
<evidence type="ECO:0000256" key="1">
    <source>
        <dbReference type="SAM" id="Phobius"/>
    </source>
</evidence>
<accession>A0ABT3DN27</accession>
<dbReference type="Pfam" id="PF09911">
    <property type="entry name" value="DUF2140"/>
    <property type="match status" value="1"/>
</dbReference>
<reference evidence="2 3" key="1">
    <citation type="submission" date="2022-10" db="EMBL/GenBank/DDBJ databases">
        <title>Draft genome assembly of moderately radiation resistant bacterium Metabacillus halosaccharovorans.</title>
        <authorList>
            <person name="Pal S."/>
            <person name="Gopinathan A."/>
        </authorList>
    </citation>
    <scope>NUCLEOTIDE SEQUENCE [LARGE SCALE GENOMIC DNA]</scope>
    <source>
        <strain evidence="2 3">VITHBRA001</strain>
    </source>
</reference>
<name>A0ABT3DN27_9BACI</name>
<keyword evidence="3" id="KW-1185">Reference proteome</keyword>
<keyword evidence="1" id="KW-0812">Transmembrane</keyword>
<dbReference type="InterPro" id="IPR018672">
    <property type="entry name" value="DUF2140"/>
</dbReference>
<dbReference type="EMBL" id="JAOYEY010000050">
    <property type="protein sequence ID" value="MCV9888461.1"/>
    <property type="molecule type" value="Genomic_DNA"/>
</dbReference>
<evidence type="ECO:0000313" key="3">
    <source>
        <dbReference type="Proteomes" id="UP001526147"/>
    </source>
</evidence>
<dbReference type="RefSeq" id="WP_264144550.1">
    <property type="nucleotide sequence ID" value="NZ_JAOYEY010000050.1"/>
</dbReference>
<protein>
    <submittedName>
        <fullName evidence="2">YpmS family protein</fullName>
    </submittedName>
</protein>
<proteinExistence type="predicted"/>
<dbReference type="Proteomes" id="UP001526147">
    <property type="component" value="Unassembled WGS sequence"/>
</dbReference>
<keyword evidence="1" id="KW-1133">Transmembrane helix</keyword>
<sequence length="193" mass="22156">MEKWKMLFLVLAGINLIFLIVVFSLLLMPVDQPREKEKTQQIDGQEIVPFLIGTDKSTLTKLVNHYLEQETDQENLEYYVELEDKVNVYGVIKAFNKDVDMKLVLEPIVKADGNVQLLVNELSIGQLKLPVSYVLKYMSNNYDLPEYVVINSSEKLIDIHLDELTLKNGLSARAETFNLEKDDITFTLHVPLP</sequence>
<gene>
    <name evidence="2" type="ORF">OIH86_22675</name>
</gene>
<comment type="caution">
    <text evidence="2">The sequence shown here is derived from an EMBL/GenBank/DDBJ whole genome shotgun (WGS) entry which is preliminary data.</text>
</comment>
<organism evidence="2 3">
    <name type="scientific">Metabacillus halosaccharovorans</name>
    <dbReference type="NCBI Taxonomy" id="930124"/>
    <lineage>
        <taxon>Bacteria</taxon>
        <taxon>Bacillati</taxon>
        <taxon>Bacillota</taxon>
        <taxon>Bacilli</taxon>
        <taxon>Bacillales</taxon>
        <taxon>Bacillaceae</taxon>
        <taxon>Metabacillus</taxon>
    </lineage>
</organism>